<evidence type="ECO:0000313" key="2">
    <source>
        <dbReference type="Proteomes" id="UP001197609"/>
    </source>
</evidence>
<gene>
    <name evidence="1" type="ORF">K8G79_08940</name>
</gene>
<dbReference type="InterPro" id="IPR051815">
    <property type="entry name" value="Molybdate_resp_trans_reg"/>
</dbReference>
<dbReference type="PANTHER" id="PTHR30432:SF1">
    <property type="entry name" value="DNA-BINDING TRANSCRIPTIONAL DUAL REGULATOR MODE"/>
    <property type="match status" value="1"/>
</dbReference>
<proteinExistence type="predicted"/>
<dbReference type="InterPro" id="IPR036390">
    <property type="entry name" value="WH_DNA-bd_sf"/>
</dbReference>
<accession>A0AAJ1EJP2</accession>
<dbReference type="SUPFAM" id="SSF46785">
    <property type="entry name" value="Winged helix' DNA-binding domain"/>
    <property type="match status" value="1"/>
</dbReference>
<sequence length="112" mass="12763">MQLEVKSKTWLEADGKFIMGEHGIALLDAIDELGSIQHGARRVGWSYRRAWGYLKTMERHADVPILVISHGGTAGGGTRLTPQARKLLREYKRLQKTLRATIRQKSRLLFSY</sequence>
<comment type="caution">
    <text evidence="1">The sequence shown here is derived from an EMBL/GenBank/DDBJ whole genome shotgun (WGS) entry which is preliminary data.</text>
</comment>
<protein>
    <submittedName>
        <fullName evidence="1">LysR family transcriptional regulator</fullName>
    </submittedName>
</protein>
<organism evidence="1 2">
    <name type="scientific">Candidatus Methylomirabilis tolerans</name>
    <dbReference type="NCBI Taxonomy" id="3123416"/>
    <lineage>
        <taxon>Bacteria</taxon>
        <taxon>Candidatus Methylomirabilota</taxon>
        <taxon>Candidatus Methylomirabilia</taxon>
        <taxon>Candidatus Methylomirabilales</taxon>
        <taxon>Candidatus Methylomirabilaceae</taxon>
        <taxon>Candidatus Methylomirabilis</taxon>
    </lineage>
</organism>
<dbReference type="EMBL" id="JAIOIU010000106">
    <property type="protein sequence ID" value="MBZ0160246.1"/>
    <property type="molecule type" value="Genomic_DNA"/>
</dbReference>
<name>A0AAJ1EJP2_9BACT</name>
<reference evidence="1 2" key="1">
    <citation type="journal article" date="2021" name="bioRxiv">
        <title>Unraveling nitrogen, sulfur and carbon metabolic pathways and microbial community transcriptional responses to substrate deprivation and toxicity stresses in a bioreactor mimicking anoxic brackish coastal sediment conditions.</title>
        <authorList>
            <person name="Martins P.D."/>
            <person name="Echeveste M.J."/>
            <person name="Arshad A."/>
            <person name="Kurth J."/>
            <person name="Ouboter H."/>
            <person name="Jetten M.S.M."/>
            <person name="Welte C.U."/>
        </authorList>
    </citation>
    <scope>NUCLEOTIDE SEQUENCE [LARGE SCALE GENOMIC DNA]</scope>
    <source>
        <strain evidence="1">MAG_38</strain>
    </source>
</reference>
<dbReference type="Gene3D" id="1.10.10.10">
    <property type="entry name" value="Winged helix-like DNA-binding domain superfamily/Winged helix DNA-binding domain"/>
    <property type="match status" value="1"/>
</dbReference>
<dbReference type="Proteomes" id="UP001197609">
    <property type="component" value="Unassembled WGS sequence"/>
</dbReference>
<evidence type="ECO:0000313" key="1">
    <source>
        <dbReference type="EMBL" id="MBZ0160246.1"/>
    </source>
</evidence>
<dbReference type="PANTHER" id="PTHR30432">
    <property type="entry name" value="TRANSCRIPTIONAL REGULATOR MODE"/>
    <property type="match status" value="1"/>
</dbReference>
<dbReference type="InterPro" id="IPR036388">
    <property type="entry name" value="WH-like_DNA-bd_sf"/>
</dbReference>
<dbReference type="AlphaFoldDB" id="A0AAJ1EJP2"/>